<reference evidence="1" key="1">
    <citation type="submission" date="2022-06" db="EMBL/GenBank/DDBJ databases">
        <title>Aquibacillus sp. a new bacterium isolated from soil saline samples.</title>
        <authorList>
            <person name="Galisteo C."/>
            <person name="De La Haba R."/>
            <person name="Sanchez-Porro C."/>
            <person name="Ventosa A."/>
        </authorList>
    </citation>
    <scope>NUCLEOTIDE SEQUENCE</scope>
    <source>
        <strain evidence="1">3ASR75-54</strain>
    </source>
</reference>
<evidence type="ECO:0000313" key="2">
    <source>
        <dbReference type="Proteomes" id="UP001145069"/>
    </source>
</evidence>
<evidence type="ECO:0000313" key="1">
    <source>
        <dbReference type="EMBL" id="MDC3415952.1"/>
    </source>
</evidence>
<proteinExistence type="predicted"/>
<dbReference type="Pfam" id="PF06338">
    <property type="entry name" value="ComK"/>
    <property type="match status" value="1"/>
</dbReference>
<name>A0A9X3WAU6_9BACI</name>
<dbReference type="RefSeq" id="WP_272444927.1">
    <property type="nucleotide sequence ID" value="NZ_JAMQKC010000002.1"/>
</dbReference>
<dbReference type="InterPro" id="IPR010461">
    <property type="entry name" value="ComK"/>
</dbReference>
<comment type="caution">
    <text evidence="1">The sequence shown here is derived from an EMBL/GenBank/DDBJ whole genome shotgun (WGS) entry which is preliminary data.</text>
</comment>
<dbReference type="GO" id="GO:0030420">
    <property type="term" value="P:establishment of competence for transformation"/>
    <property type="evidence" value="ECO:0007669"/>
    <property type="project" value="InterPro"/>
</dbReference>
<gene>
    <name evidence="1" type="ORF">NC799_03385</name>
</gene>
<keyword evidence="2" id="KW-1185">Reference proteome</keyword>
<protein>
    <submittedName>
        <fullName evidence="1">Competence protein ComK</fullName>
    </submittedName>
</protein>
<dbReference type="Proteomes" id="UP001145069">
    <property type="component" value="Unassembled WGS sequence"/>
</dbReference>
<dbReference type="AlphaFoldDB" id="A0A9X3WAU6"/>
<sequence length="160" mass="18367">MINLLETYDANELTITLIPSFHTDYQTIVWEQDQTLYVKQTPLQIIRSSCLASGASYDGRRDAVIHITGLKKKVPIPINLVKRIFAFPSHSGNHPDCHWLFFNHIGTIREIPPNLSSSHHSVVIFKNGQQLLMKETVHVLKMQLYRTSECIRNFSPTVVR</sequence>
<accession>A0A9X3WAU6</accession>
<organism evidence="1 2">
    <name type="scientific">Aquibacillus salsiterrae</name>
    <dbReference type="NCBI Taxonomy" id="2950439"/>
    <lineage>
        <taxon>Bacteria</taxon>
        <taxon>Bacillati</taxon>
        <taxon>Bacillota</taxon>
        <taxon>Bacilli</taxon>
        <taxon>Bacillales</taxon>
        <taxon>Bacillaceae</taxon>
        <taxon>Aquibacillus</taxon>
    </lineage>
</organism>
<dbReference type="EMBL" id="JAMQKC010000002">
    <property type="protein sequence ID" value="MDC3415952.1"/>
    <property type="molecule type" value="Genomic_DNA"/>
</dbReference>